<comment type="subcellular location">
    <subcellularLocation>
        <location evidence="2">Cytoplasm</location>
        <location evidence="2">Cytoskeleton</location>
    </subcellularLocation>
    <subcellularLocation>
        <location evidence="1">Cytoplasm</location>
        <location evidence="1">Myofibril</location>
        <location evidence="1">Sarcomere</location>
    </subcellularLocation>
</comment>
<dbReference type="PANTHER" id="PTHR22739:SF20">
    <property type="entry name" value="ACTIN-BINDING RHO-ACTIVATING PROTEIN"/>
    <property type="match status" value="1"/>
</dbReference>
<dbReference type="Pfam" id="PF14705">
    <property type="entry name" value="Costars"/>
    <property type="match status" value="1"/>
</dbReference>
<evidence type="ECO:0000256" key="9">
    <source>
        <dbReference type="ARBA" id="ARBA00023159"/>
    </source>
</evidence>
<sequence length="403" mass="45771">MAPEEKNSTNPAKRAVHKIRMASLVFSLAQGWQQWASDHHTKQAQEPSGWVPPAEDSSAQPVEERCFENWPSLSAKRDQGKDDEKSSTRESVIVRDAEKNSRESDEALKKFNIKSKEVTKTVVSKAFERGGDVSLLSERYENNNGSSDATKLKEESNAIDKILSGTLSPTIRRKCSNVVSQLTKGWKQIEQEDKEKGKEELLLKCRDDSLDAGDSGYGEAEDKPVQEDSDPEVTAVRIKRPAPSFASRLSEEARSKAHRKYSPVNSLKDRWQEWADQHIITQKLNPFSEEFDHELAMSTRLHKGDEGYGRPKEGTKTAERAKRAEAHIHREIRDMCFIIESMAKPRPDGKIQVTFGELFERYVRISDKVVGILMRARKHGLVDFEGEMLWQGRDDHVVITLLK</sequence>
<dbReference type="SMART" id="SM01283">
    <property type="entry name" value="Costars"/>
    <property type="match status" value="1"/>
</dbReference>
<dbReference type="GO" id="GO:0005856">
    <property type="term" value="C:cytoskeleton"/>
    <property type="evidence" value="ECO:0007669"/>
    <property type="project" value="UniProtKB-SubCell"/>
</dbReference>
<evidence type="ECO:0000313" key="20">
    <source>
        <dbReference type="Proteomes" id="UP000632886"/>
    </source>
</evidence>
<protein>
    <recommendedName>
        <fullName evidence="15">Actin-binding Rho-activating protein</fullName>
    </recommendedName>
    <alternativeName>
        <fullName evidence="16">Striated muscle activator of Rho-dependent signaling</fullName>
    </alternativeName>
</protein>
<evidence type="ECO:0000256" key="17">
    <source>
        <dbReference type="SAM" id="MobiDB-lite"/>
    </source>
</evidence>
<dbReference type="Gene3D" id="1.10.10.1540">
    <property type="entry name" value="Costar domain"/>
    <property type="match status" value="1"/>
</dbReference>
<keyword evidence="8" id="KW-0805">Transcription regulation</keyword>
<evidence type="ECO:0000256" key="10">
    <source>
        <dbReference type="ARBA" id="ARBA00023163"/>
    </source>
</evidence>
<keyword evidence="9" id="KW-0010">Activator</keyword>
<name>A0A852LJJ2_9AVES</name>
<evidence type="ECO:0000256" key="12">
    <source>
        <dbReference type="ARBA" id="ARBA00023212"/>
    </source>
</evidence>
<evidence type="ECO:0000256" key="14">
    <source>
        <dbReference type="ARBA" id="ARBA00063019"/>
    </source>
</evidence>
<dbReference type="PANTHER" id="PTHR22739">
    <property type="entry name" value="STRIATED MUSCLE ACTIVATOR OF RHO-DEPENDENT SIGNALING-RELATED"/>
    <property type="match status" value="1"/>
</dbReference>
<evidence type="ECO:0000256" key="2">
    <source>
        <dbReference type="ARBA" id="ARBA00004245"/>
    </source>
</evidence>
<dbReference type="InterPro" id="IPR027817">
    <property type="entry name" value="Costars_dom"/>
</dbReference>
<evidence type="ECO:0000259" key="18">
    <source>
        <dbReference type="SMART" id="SM01283"/>
    </source>
</evidence>
<dbReference type="FunFam" id="1.10.10.1540:FF:000001">
    <property type="entry name" value="Actin-binding Rho-activating protein a"/>
    <property type="match status" value="1"/>
</dbReference>
<keyword evidence="7" id="KW-0811">Translocation</keyword>
<dbReference type="GO" id="GO:0030017">
    <property type="term" value="C:sarcomere"/>
    <property type="evidence" value="ECO:0007669"/>
    <property type="project" value="UniProtKB-SubCell"/>
</dbReference>
<reference evidence="19 20" key="1">
    <citation type="submission" date="2020-02" db="EMBL/GenBank/DDBJ databases">
        <title>Bird 10,000 Genomes (B10K) Project - Family phase.</title>
        <authorList>
            <person name="Zhang G."/>
        </authorList>
    </citation>
    <scope>NUCLEOTIDE SEQUENCE [LARGE SCALE GENOMIC DNA]</scope>
    <source>
        <strain evidence="19">B10K-DU-017-21</strain>
    </source>
</reference>
<dbReference type="InterPro" id="IPR026111">
    <property type="entry name" value="Abra"/>
</dbReference>
<feature type="domain" description="Costars" evidence="18">
    <location>
        <begin position="326"/>
        <end position="402"/>
    </location>
</feature>
<evidence type="ECO:0000313" key="19">
    <source>
        <dbReference type="EMBL" id="NXX90036.1"/>
    </source>
</evidence>
<dbReference type="AlphaFoldDB" id="A0A852LJJ2"/>
<feature type="region of interest" description="Disordered" evidence="17">
    <location>
        <begin position="210"/>
        <end position="233"/>
    </location>
</feature>
<dbReference type="GO" id="GO:0003779">
    <property type="term" value="F:actin binding"/>
    <property type="evidence" value="ECO:0007669"/>
    <property type="project" value="UniProtKB-KW"/>
</dbReference>
<evidence type="ECO:0000256" key="3">
    <source>
        <dbReference type="ARBA" id="ARBA00022448"/>
    </source>
</evidence>
<dbReference type="InterPro" id="IPR038095">
    <property type="entry name" value="Costars_sf"/>
</dbReference>
<feature type="non-terminal residue" evidence="19">
    <location>
        <position position="403"/>
    </location>
</feature>
<organism evidence="19 20">
    <name type="scientific">Centropus bengalensis</name>
    <name type="common">lesser coucal</name>
    <dbReference type="NCBI Taxonomy" id="1463675"/>
    <lineage>
        <taxon>Eukaryota</taxon>
        <taxon>Metazoa</taxon>
        <taxon>Chordata</taxon>
        <taxon>Craniata</taxon>
        <taxon>Vertebrata</taxon>
        <taxon>Euteleostomi</taxon>
        <taxon>Archelosauria</taxon>
        <taxon>Archosauria</taxon>
        <taxon>Dinosauria</taxon>
        <taxon>Saurischia</taxon>
        <taxon>Theropoda</taxon>
        <taxon>Coelurosauria</taxon>
        <taxon>Aves</taxon>
        <taxon>Neognathae</taxon>
        <taxon>Neoaves</taxon>
        <taxon>Otidimorphae</taxon>
        <taxon>Cuculiformes</taxon>
        <taxon>Centropidae</taxon>
        <taxon>Centropus</taxon>
    </lineage>
</organism>
<evidence type="ECO:0000256" key="7">
    <source>
        <dbReference type="ARBA" id="ARBA00023010"/>
    </source>
</evidence>
<dbReference type="GO" id="GO:0035025">
    <property type="term" value="P:positive regulation of Rho protein signal transduction"/>
    <property type="evidence" value="ECO:0007669"/>
    <property type="project" value="InterPro"/>
</dbReference>
<keyword evidence="10" id="KW-0804">Transcription</keyword>
<evidence type="ECO:0000256" key="4">
    <source>
        <dbReference type="ARBA" id="ARBA00022490"/>
    </source>
</evidence>
<dbReference type="GO" id="GO:0045944">
    <property type="term" value="P:positive regulation of transcription by RNA polymerase II"/>
    <property type="evidence" value="ECO:0007669"/>
    <property type="project" value="TreeGrafter"/>
</dbReference>
<keyword evidence="3" id="KW-0813">Transport</keyword>
<evidence type="ECO:0000256" key="5">
    <source>
        <dbReference type="ARBA" id="ARBA00022553"/>
    </source>
</evidence>
<gene>
    <name evidence="19" type="primary">Abra_1</name>
    <name evidence="19" type="ORF">CENBEN_R03246</name>
</gene>
<keyword evidence="5" id="KW-0597">Phosphoprotein</keyword>
<keyword evidence="6" id="KW-0653">Protein transport</keyword>
<accession>A0A852LJJ2</accession>
<dbReference type="GO" id="GO:0015031">
    <property type="term" value="P:protein transport"/>
    <property type="evidence" value="ECO:0007669"/>
    <property type="project" value="UniProtKB-KW"/>
</dbReference>
<keyword evidence="4" id="KW-0963">Cytoplasm</keyword>
<dbReference type="Proteomes" id="UP000632886">
    <property type="component" value="Unassembled WGS sequence"/>
</dbReference>
<keyword evidence="12" id="KW-0206">Cytoskeleton</keyword>
<evidence type="ECO:0000256" key="13">
    <source>
        <dbReference type="ARBA" id="ARBA00059783"/>
    </source>
</evidence>
<comment type="caution">
    <text evidence="19">The sequence shown here is derived from an EMBL/GenBank/DDBJ whole genome shotgun (WGS) entry which is preliminary data.</text>
</comment>
<keyword evidence="20" id="KW-1185">Reference proteome</keyword>
<feature type="non-terminal residue" evidence="19">
    <location>
        <position position="1"/>
    </location>
</feature>
<evidence type="ECO:0000256" key="1">
    <source>
        <dbReference type="ARBA" id="ARBA00004204"/>
    </source>
</evidence>
<evidence type="ECO:0000256" key="15">
    <source>
        <dbReference type="ARBA" id="ARBA00073502"/>
    </source>
</evidence>
<evidence type="ECO:0000256" key="16">
    <source>
        <dbReference type="ARBA" id="ARBA00076363"/>
    </source>
</evidence>
<evidence type="ECO:0000256" key="8">
    <source>
        <dbReference type="ARBA" id="ARBA00023015"/>
    </source>
</evidence>
<comment type="subunit">
    <text evidence="14">Binds F-actin and ABLIM1, ABLIM2 and ABLIM3. Interaction with ABLIM2 and ABLIM3 enhances activity.</text>
</comment>
<comment type="function">
    <text evidence="13">Acts as an activator of serum response factor (SRF)-dependent transcription possibly by inducing nuclear translocation of MKL1 or MKL2 and through a mechanism requiring Rho-actin signaling.</text>
</comment>
<feature type="region of interest" description="Disordered" evidence="17">
    <location>
        <begin position="35"/>
        <end position="105"/>
    </location>
</feature>
<proteinExistence type="predicted"/>
<evidence type="ECO:0000256" key="11">
    <source>
        <dbReference type="ARBA" id="ARBA00023203"/>
    </source>
</evidence>
<evidence type="ECO:0000256" key="6">
    <source>
        <dbReference type="ARBA" id="ARBA00022927"/>
    </source>
</evidence>
<dbReference type="EMBL" id="WBNK01000123">
    <property type="protein sequence ID" value="NXX90036.1"/>
    <property type="molecule type" value="Genomic_DNA"/>
</dbReference>
<keyword evidence="11" id="KW-0009">Actin-binding</keyword>
<feature type="compositionally biased region" description="Basic and acidic residues" evidence="17">
    <location>
        <begin position="75"/>
        <end position="105"/>
    </location>
</feature>